<dbReference type="Proteomes" id="UP000483004">
    <property type="component" value="Unassembled WGS sequence"/>
</dbReference>
<keyword evidence="14" id="KW-1185">Reference proteome</keyword>
<comment type="catalytic activity">
    <reaction evidence="9">
        <text>L-histidinol phosphate + H2O = L-histidinol + phosphate</text>
        <dbReference type="Rhea" id="RHEA:14465"/>
        <dbReference type="ChEBI" id="CHEBI:15377"/>
        <dbReference type="ChEBI" id="CHEBI:43474"/>
        <dbReference type="ChEBI" id="CHEBI:57699"/>
        <dbReference type="ChEBI" id="CHEBI:57980"/>
        <dbReference type="EC" id="3.1.3.15"/>
    </reaction>
</comment>
<evidence type="ECO:0000256" key="2">
    <source>
        <dbReference type="ARBA" id="ARBA00004970"/>
    </source>
</evidence>
<keyword evidence="7 11" id="KW-0460">Magnesium</keyword>
<dbReference type="GO" id="GO:0046872">
    <property type="term" value="F:metal ion binding"/>
    <property type="evidence" value="ECO:0007669"/>
    <property type="project" value="UniProtKB-KW"/>
</dbReference>
<protein>
    <recommendedName>
        <fullName evidence="4">Histidinol-phosphatase</fullName>
        <ecNumber evidence="3">3.1.3.15</ecNumber>
    </recommendedName>
    <alternativeName>
        <fullName evidence="8">Histidinol-phosphate phosphatase</fullName>
    </alternativeName>
</protein>
<dbReference type="AlphaFoldDB" id="A0A6L3VIW4"/>
<feature type="binding site" evidence="11">
    <location>
        <position position="79"/>
    </location>
    <ligand>
        <name>Mg(2+)</name>
        <dbReference type="ChEBI" id="CHEBI:18420"/>
        <label>1</label>
        <note>catalytic</note>
    </ligand>
</feature>
<keyword evidence="5 11" id="KW-0479">Metal-binding</keyword>
<comment type="caution">
    <text evidence="13">The sequence shown here is derived from an EMBL/GenBank/DDBJ whole genome shotgun (WGS) entry which is preliminary data.</text>
</comment>
<comment type="cofactor">
    <cofactor evidence="1 11">
        <name>Mg(2+)</name>
        <dbReference type="ChEBI" id="CHEBI:18420"/>
    </cofactor>
</comment>
<evidence type="ECO:0000256" key="10">
    <source>
        <dbReference type="ARBA" id="ARBA00053547"/>
    </source>
</evidence>
<evidence type="ECO:0000256" key="7">
    <source>
        <dbReference type="ARBA" id="ARBA00022842"/>
    </source>
</evidence>
<evidence type="ECO:0000256" key="4">
    <source>
        <dbReference type="ARBA" id="ARBA00021697"/>
    </source>
</evidence>
<dbReference type="SUPFAM" id="SSF56655">
    <property type="entry name" value="Carbohydrate phosphatase"/>
    <property type="match status" value="1"/>
</dbReference>
<feature type="binding site" evidence="11">
    <location>
        <position position="229"/>
    </location>
    <ligand>
        <name>Mg(2+)</name>
        <dbReference type="ChEBI" id="CHEBI:18420"/>
        <label>1</label>
        <note>catalytic</note>
    </ligand>
</feature>
<feature type="binding site" evidence="11">
    <location>
        <position position="97"/>
    </location>
    <ligand>
        <name>Mg(2+)</name>
        <dbReference type="ChEBI" id="CHEBI:18420"/>
        <label>1</label>
        <note>catalytic</note>
    </ligand>
</feature>
<evidence type="ECO:0000256" key="6">
    <source>
        <dbReference type="ARBA" id="ARBA00022801"/>
    </source>
</evidence>
<dbReference type="GO" id="GO:0007165">
    <property type="term" value="P:signal transduction"/>
    <property type="evidence" value="ECO:0007669"/>
    <property type="project" value="TreeGrafter"/>
</dbReference>
<keyword evidence="6" id="KW-0378">Hydrolase</keyword>
<feature type="compositionally biased region" description="Gly residues" evidence="12">
    <location>
        <begin position="142"/>
        <end position="151"/>
    </location>
</feature>
<dbReference type="InterPro" id="IPR000760">
    <property type="entry name" value="Inositol_monophosphatase-like"/>
</dbReference>
<dbReference type="PANTHER" id="PTHR20854:SF4">
    <property type="entry name" value="INOSITOL-1-MONOPHOSPHATASE-RELATED"/>
    <property type="match status" value="1"/>
</dbReference>
<dbReference type="FunFam" id="3.30.540.10:FF:000003">
    <property type="entry name" value="Inositol-1-monophosphatase"/>
    <property type="match status" value="1"/>
</dbReference>
<name>A0A6L3VIW4_9ACTN</name>
<dbReference type="GO" id="GO:0004401">
    <property type="term" value="F:histidinol-phosphatase activity"/>
    <property type="evidence" value="ECO:0007669"/>
    <property type="project" value="UniProtKB-EC"/>
</dbReference>
<evidence type="ECO:0000256" key="1">
    <source>
        <dbReference type="ARBA" id="ARBA00001946"/>
    </source>
</evidence>
<evidence type="ECO:0000256" key="11">
    <source>
        <dbReference type="PIRSR" id="PIRSR600760-2"/>
    </source>
</evidence>
<dbReference type="Gene3D" id="3.40.190.80">
    <property type="match status" value="1"/>
</dbReference>
<dbReference type="RefSeq" id="WP_151544381.1">
    <property type="nucleotide sequence ID" value="NZ_WBMR01000141.1"/>
</dbReference>
<accession>A0A6L3VIW4</accession>
<evidence type="ECO:0000256" key="9">
    <source>
        <dbReference type="ARBA" id="ARBA00049158"/>
    </source>
</evidence>
<evidence type="ECO:0000256" key="3">
    <source>
        <dbReference type="ARBA" id="ARBA00013085"/>
    </source>
</evidence>
<gene>
    <name evidence="13" type="ORF">F9B16_34315</name>
</gene>
<evidence type="ECO:0000313" key="14">
    <source>
        <dbReference type="Proteomes" id="UP000483004"/>
    </source>
</evidence>
<dbReference type="OrthoDB" id="9772456at2"/>
<evidence type="ECO:0000313" key="13">
    <source>
        <dbReference type="EMBL" id="KAB2370760.1"/>
    </source>
</evidence>
<comment type="pathway">
    <text evidence="2">Amino-acid biosynthesis; L-histidine biosynthesis; L-histidine from 5-phospho-alpha-D-ribose 1-diphosphate: step 8/9.</text>
</comment>
<reference evidence="13 14" key="1">
    <citation type="submission" date="2019-09" db="EMBL/GenBank/DDBJ databases">
        <title>Actinomadura physcomitrii sp. nov., a novel actinomycete isolated from moss [Physcomitrium sphaericum (Ludw) Fuernr].</title>
        <authorList>
            <person name="Liu C."/>
            <person name="Zhuang X."/>
        </authorList>
    </citation>
    <scope>NUCLEOTIDE SEQUENCE [LARGE SCALE GENOMIC DNA]</scope>
    <source>
        <strain evidence="13 14">CYP1-1B</strain>
    </source>
</reference>
<feature type="binding site" evidence="11">
    <location>
        <position position="100"/>
    </location>
    <ligand>
        <name>Mg(2+)</name>
        <dbReference type="ChEBI" id="CHEBI:18420"/>
        <label>1</label>
        <note>catalytic</note>
    </ligand>
</feature>
<organism evidence="13 14">
    <name type="scientific">Actinomadura montaniterrae</name>
    <dbReference type="NCBI Taxonomy" id="1803903"/>
    <lineage>
        <taxon>Bacteria</taxon>
        <taxon>Bacillati</taxon>
        <taxon>Actinomycetota</taxon>
        <taxon>Actinomycetes</taxon>
        <taxon>Streptosporangiales</taxon>
        <taxon>Thermomonosporaceae</taxon>
        <taxon>Actinomadura</taxon>
    </lineage>
</organism>
<dbReference type="Gene3D" id="3.30.540.10">
    <property type="entry name" value="Fructose-1,6-Bisphosphatase, subunit A, domain 1"/>
    <property type="match status" value="1"/>
</dbReference>
<dbReference type="GO" id="GO:0008934">
    <property type="term" value="F:inositol monophosphate 1-phosphatase activity"/>
    <property type="evidence" value="ECO:0007669"/>
    <property type="project" value="TreeGrafter"/>
</dbReference>
<feature type="binding site" evidence="11">
    <location>
        <position position="99"/>
    </location>
    <ligand>
        <name>Mg(2+)</name>
        <dbReference type="ChEBI" id="CHEBI:18420"/>
        <label>1</label>
        <note>catalytic</note>
    </ligand>
</feature>
<comment type="function">
    <text evidence="10">Catalyzes the dephosphorylation of histidinol-phosphate to histidinol, the direct precursor of histidine.</text>
</comment>
<evidence type="ECO:0000256" key="5">
    <source>
        <dbReference type="ARBA" id="ARBA00022723"/>
    </source>
</evidence>
<dbReference type="EMBL" id="WBMR01000141">
    <property type="protein sequence ID" value="KAB2370760.1"/>
    <property type="molecule type" value="Genomic_DNA"/>
</dbReference>
<evidence type="ECO:0000256" key="8">
    <source>
        <dbReference type="ARBA" id="ARBA00033209"/>
    </source>
</evidence>
<dbReference type="PRINTS" id="PR00377">
    <property type="entry name" value="IMPHPHTASES"/>
</dbReference>
<evidence type="ECO:0000256" key="12">
    <source>
        <dbReference type="SAM" id="MobiDB-lite"/>
    </source>
</evidence>
<dbReference type="Pfam" id="PF00459">
    <property type="entry name" value="Inositol_P"/>
    <property type="match status" value="1"/>
</dbReference>
<dbReference type="GO" id="GO:0006020">
    <property type="term" value="P:inositol metabolic process"/>
    <property type="evidence" value="ECO:0007669"/>
    <property type="project" value="TreeGrafter"/>
</dbReference>
<sequence>MRTGIPSPALPVDLSEARRVAVEAAEAAGALLRSRVDGPVDVRPKGTAGDVVTELDMAAESLILERLRASYPGHRIIAEESGVLDGAPGEEMVWLVDPLDGTNNVAIGMPVYAVGLALCARGEPVLGVVHDPVTGRTWSALNGGGAQGPGGAPLTLPERPRPGRERNPVLAWTQGHQVRPGDAAAFRLRSRVEAGCARMLQLWAPLVGWAMLARGDIDGFVGYLPEIVDLPAGALLAAEAGAELRRLDGAPYELGIDRPPAELSFVAARPELLDRLLETAAETAAGSAPAS</sequence>
<dbReference type="PANTHER" id="PTHR20854">
    <property type="entry name" value="INOSITOL MONOPHOSPHATASE"/>
    <property type="match status" value="1"/>
</dbReference>
<feature type="region of interest" description="Disordered" evidence="12">
    <location>
        <begin position="142"/>
        <end position="167"/>
    </location>
</feature>
<proteinExistence type="predicted"/>
<feature type="compositionally biased region" description="Basic and acidic residues" evidence="12">
    <location>
        <begin position="158"/>
        <end position="167"/>
    </location>
</feature>
<dbReference type="EC" id="3.1.3.15" evidence="3"/>